<evidence type="ECO:0000313" key="11">
    <source>
        <dbReference type="EMBL" id="KAK3377638.1"/>
    </source>
</evidence>
<evidence type="ECO:0000313" key="12">
    <source>
        <dbReference type="Proteomes" id="UP001285441"/>
    </source>
</evidence>
<dbReference type="EMBL" id="JAULSW010000006">
    <property type="protein sequence ID" value="KAK3377638.1"/>
    <property type="molecule type" value="Genomic_DNA"/>
</dbReference>
<dbReference type="InterPro" id="IPR016840">
    <property type="entry name" value="Glyco_hydro_43_endo_a_Ara-ase"/>
</dbReference>
<dbReference type="Pfam" id="PF04616">
    <property type="entry name" value="Glyco_hydro_43"/>
    <property type="match status" value="1"/>
</dbReference>
<dbReference type="PIRSF" id="PIRSF026534">
    <property type="entry name" value="Endo_alpha-L-arabinosidase"/>
    <property type="match status" value="1"/>
</dbReference>
<reference evidence="11" key="1">
    <citation type="journal article" date="2023" name="Mol. Phylogenet. Evol.">
        <title>Genome-scale phylogeny and comparative genomics of the fungal order Sordariales.</title>
        <authorList>
            <person name="Hensen N."/>
            <person name="Bonometti L."/>
            <person name="Westerberg I."/>
            <person name="Brannstrom I.O."/>
            <person name="Guillou S."/>
            <person name="Cros-Aarteil S."/>
            <person name="Calhoun S."/>
            <person name="Haridas S."/>
            <person name="Kuo A."/>
            <person name="Mondo S."/>
            <person name="Pangilinan J."/>
            <person name="Riley R."/>
            <person name="LaButti K."/>
            <person name="Andreopoulos B."/>
            <person name="Lipzen A."/>
            <person name="Chen C."/>
            <person name="Yan M."/>
            <person name="Daum C."/>
            <person name="Ng V."/>
            <person name="Clum A."/>
            <person name="Steindorff A."/>
            <person name="Ohm R.A."/>
            <person name="Martin F."/>
            <person name="Silar P."/>
            <person name="Natvig D.O."/>
            <person name="Lalanne C."/>
            <person name="Gautier V."/>
            <person name="Ament-Velasquez S.L."/>
            <person name="Kruys A."/>
            <person name="Hutchinson M.I."/>
            <person name="Powell A.J."/>
            <person name="Barry K."/>
            <person name="Miller A.N."/>
            <person name="Grigoriev I.V."/>
            <person name="Debuchy R."/>
            <person name="Gladieux P."/>
            <person name="Hiltunen Thoren M."/>
            <person name="Johannesson H."/>
        </authorList>
    </citation>
    <scope>NUCLEOTIDE SEQUENCE</scope>
    <source>
        <strain evidence="11">CBS 232.78</strain>
    </source>
</reference>
<evidence type="ECO:0000256" key="3">
    <source>
        <dbReference type="ARBA" id="ARBA00009865"/>
    </source>
</evidence>
<evidence type="ECO:0000256" key="10">
    <source>
        <dbReference type="SAM" id="SignalP"/>
    </source>
</evidence>
<protein>
    <recommendedName>
        <fullName evidence="4 7">Arabinan endo-1,5-alpha-L-arabinosidase</fullName>
        <ecNumber evidence="4 7">3.2.1.99</ecNumber>
    </recommendedName>
</protein>
<evidence type="ECO:0000256" key="2">
    <source>
        <dbReference type="ARBA" id="ARBA00004834"/>
    </source>
</evidence>
<keyword evidence="10" id="KW-0732">Signal</keyword>
<dbReference type="InterPro" id="IPR006710">
    <property type="entry name" value="Glyco_hydro_43"/>
</dbReference>
<dbReference type="EC" id="3.2.1.99" evidence="4 7"/>
<dbReference type="GO" id="GO:0005975">
    <property type="term" value="P:carbohydrate metabolic process"/>
    <property type="evidence" value="ECO:0007669"/>
    <property type="project" value="InterPro"/>
</dbReference>
<name>A0AAE0NBV8_9PEZI</name>
<accession>A0AAE0NBV8</accession>
<evidence type="ECO:0000256" key="8">
    <source>
        <dbReference type="PIRSR" id="PIRSR606710-1"/>
    </source>
</evidence>
<dbReference type="PANTHER" id="PTHR43301:SF3">
    <property type="entry name" value="ARABINAN ENDO-1,5-ALPHA-L-ARABINOSIDASE A-RELATED"/>
    <property type="match status" value="1"/>
</dbReference>
<comment type="similarity">
    <text evidence="3 7">Belongs to the glycosyl hydrolase 43 family.</text>
</comment>
<evidence type="ECO:0000256" key="1">
    <source>
        <dbReference type="ARBA" id="ARBA00000375"/>
    </source>
</evidence>
<dbReference type="SUPFAM" id="SSF75005">
    <property type="entry name" value="Arabinanase/levansucrase/invertase"/>
    <property type="match status" value="1"/>
</dbReference>
<comment type="pathway">
    <text evidence="2 7">Glycan metabolism; L-arabinan degradation.</text>
</comment>
<organism evidence="11 12">
    <name type="scientific">Podospora didyma</name>
    <dbReference type="NCBI Taxonomy" id="330526"/>
    <lineage>
        <taxon>Eukaryota</taxon>
        <taxon>Fungi</taxon>
        <taxon>Dikarya</taxon>
        <taxon>Ascomycota</taxon>
        <taxon>Pezizomycotina</taxon>
        <taxon>Sordariomycetes</taxon>
        <taxon>Sordariomycetidae</taxon>
        <taxon>Sordariales</taxon>
        <taxon>Podosporaceae</taxon>
        <taxon>Podospora</taxon>
    </lineage>
</organism>
<comment type="caution">
    <text evidence="11">The sequence shown here is derived from an EMBL/GenBank/DDBJ whole genome shotgun (WGS) entry which is preliminary data.</text>
</comment>
<keyword evidence="12" id="KW-1185">Reference proteome</keyword>
<feature type="signal peptide" evidence="10">
    <location>
        <begin position="1"/>
        <end position="20"/>
    </location>
</feature>
<evidence type="ECO:0000256" key="6">
    <source>
        <dbReference type="ARBA" id="ARBA00023295"/>
    </source>
</evidence>
<keyword evidence="6 7" id="KW-0326">Glycosidase</keyword>
<keyword evidence="5 7" id="KW-0378">Hydrolase</keyword>
<feature type="chain" id="PRO_5042083202" description="Arabinan endo-1,5-alpha-L-arabinosidase" evidence="10">
    <location>
        <begin position="21"/>
        <end position="328"/>
    </location>
</feature>
<evidence type="ECO:0000256" key="5">
    <source>
        <dbReference type="ARBA" id="ARBA00022801"/>
    </source>
</evidence>
<evidence type="ECO:0000256" key="7">
    <source>
        <dbReference type="PIRNR" id="PIRNR026534"/>
    </source>
</evidence>
<reference evidence="11" key="2">
    <citation type="submission" date="2023-06" db="EMBL/GenBank/DDBJ databases">
        <authorList>
            <consortium name="Lawrence Berkeley National Laboratory"/>
            <person name="Haridas S."/>
            <person name="Hensen N."/>
            <person name="Bonometti L."/>
            <person name="Westerberg I."/>
            <person name="Brannstrom I.O."/>
            <person name="Guillou S."/>
            <person name="Cros-Aarteil S."/>
            <person name="Calhoun S."/>
            <person name="Kuo A."/>
            <person name="Mondo S."/>
            <person name="Pangilinan J."/>
            <person name="Riley R."/>
            <person name="LaButti K."/>
            <person name="Andreopoulos B."/>
            <person name="Lipzen A."/>
            <person name="Chen C."/>
            <person name="Yanf M."/>
            <person name="Daum C."/>
            <person name="Ng V."/>
            <person name="Clum A."/>
            <person name="Steindorff A."/>
            <person name="Ohm R."/>
            <person name="Martin F."/>
            <person name="Silar P."/>
            <person name="Natvig D."/>
            <person name="Lalanne C."/>
            <person name="Gautier V."/>
            <person name="Ament-velasquez S.L."/>
            <person name="Kruys A."/>
            <person name="Hutchinson M.I."/>
            <person name="Powell A.J."/>
            <person name="Barry K."/>
            <person name="Miller A.N."/>
            <person name="Grigoriev I.V."/>
            <person name="Debuchy R."/>
            <person name="Gladieux P."/>
            <person name="Thoren M.H."/>
            <person name="Johannesson H."/>
        </authorList>
    </citation>
    <scope>NUCLEOTIDE SEQUENCE</scope>
    <source>
        <strain evidence="11">CBS 232.78</strain>
    </source>
</reference>
<evidence type="ECO:0000256" key="4">
    <source>
        <dbReference type="ARBA" id="ARBA00012586"/>
    </source>
</evidence>
<dbReference type="InterPro" id="IPR023296">
    <property type="entry name" value="Glyco_hydro_beta-prop_sf"/>
</dbReference>
<feature type="active site" description="Proton donor" evidence="8">
    <location>
        <position position="200"/>
    </location>
</feature>
<sequence length="328" mass="35647">MARLAIRCVFATCLFSPVFSLPEACTGICTNSHDPSIIVRPDGTYFRFSTGGRIATHTAPAITGPWKYQGPALPNGSTIKLRGNQDLWAPDASQVDGVYYLYYSVSTFGSQNSAIGLARSTTLDAGTWTDLGSTGLTSDASKPYNAIDSSLIIINGMRLLTFGSFWNGLHQISMDTPPVRVESGAQPRQLSYDRSDKAEEGPILFADGGYYYLFFSKGSCCGYDRNRPAVGREYRIMVCRSTTPTGGFVDKSGVACTSGGGALVLGSHEWVYGPGGQGVYRDSFHGPVLYYHYVDTRVGFADRQKRFGWNKLDFLDGWPAIITSLSTV</sequence>
<proteinExistence type="inferred from homology"/>
<dbReference type="AlphaFoldDB" id="A0AAE0NBV8"/>
<dbReference type="GO" id="GO:0046558">
    <property type="term" value="F:arabinan endo-1,5-alpha-L-arabinosidase activity"/>
    <property type="evidence" value="ECO:0007669"/>
    <property type="project" value="UniProtKB-EC"/>
</dbReference>
<evidence type="ECO:0000256" key="9">
    <source>
        <dbReference type="PIRSR" id="PIRSR606710-2"/>
    </source>
</evidence>
<dbReference type="Proteomes" id="UP001285441">
    <property type="component" value="Unassembled WGS sequence"/>
</dbReference>
<dbReference type="Gene3D" id="2.115.10.20">
    <property type="entry name" value="Glycosyl hydrolase domain, family 43"/>
    <property type="match status" value="1"/>
</dbReference>
<gene>
    <name evidence="11" type="ORF">B0H63DRAFT_547184</name>
</gene>
<comment type="catalytic activity">
    <reaction evidence="1 7">
        <text>Endohydrolysis of (1-&gt;5)-alpha-arabinofuranosidic linkages in (1-&gt;5)-arabinans.</text>
        <dbReference type="EC" id="3.2.1.99"/>
    </reaction>
</comment>
<feature type="active site" description="Proton acceptor" evidence="8">
    <location>
        <position position="34"/>
    </location>
</feature>
<dbReference type="PANTHER" id="PTHR43301">
    <property type="entry name" value="ARABINAN ENDO-1,5-ALPHA-L-ARABINOSIDASE"/>
    <property type="match status" value="1"/>
</dbReference>
<dbReference type="CDD" id="cd18831">
    <property type="entry name" value="GH43_AnAbnA-like"/>
    <property type="match status" value="1"/>
</dbReference>
<dbReference type="InterPro" id="IPR050727">
    <property type="entry name" value="GH43_arabinanases"/>
</dbReference>
<feature type="site" description="Important for catalytic activity, responsible for pKa modulation of the active site Glu and correct orientation of both the proton donor and substrate" evidence="9">
    <location>
        <position position="148"/>
    </location>
</feature>